<dbReference type="SUPFAM" id="SSF52540">
    <property type="entry name" value="P-loop containing nucleoside triphosphate hydrolases"/>
    <property type="match status" value="2"/>
</dbReference>
<dbReference type="Pfam" id="PF04313">
    <property type="entry name" value="HSDR_N"/>
    <property type="match status" value="1"/>
</dbReference>
<name>A0A4R2RZP9_9BACL</name>
<dbReference type="GO" id="GO:0005524">
    <property type="term" value="F:ATP binding"/>
    <property type="evidence" value="ECO:0007669"/>
    <property type="project" value="UniProtKB-KW"/>
</dbReference>
<feature type="coiled-coil region" evidence="1">
    <location>
        <begin position="159"/>
        <end position="186"/>
    </location>
</feature>
<comment type="caution">
    <text evidence="4">The sequence shown here is derived from an EMBL/GenBank/DDBJ whole genome shotgun (WGS) entry which is preliminary data.</text>
</comment>
<sequence length="1112" mass="129816">MTQNFSFLERNRLFVDFAAECLEAERSLIVSPATTAILSRRALELSVRWLYSHDSELKVPYQDKLGTLIHDVTFRKVIDTGLFYAVQYIWKLGNVAVHSNRTVTRGDAILSLRNLHQFVTWIEYCYADECSAKEFDESVLHIGEERALSKEQKELYRRLGEKDKRLEQAIQENAKLRDQLKEKRESNHRPYRFQPDLLTEKETREKYIDLELMLAGWTLGKDVVIEHKINKMGNTGRPGYADYVLFGDNGKPLAVIEAKSTSKDPRSGQEQARLYADGLEQQYGQRPVIFLSNGYDTYIWDDESYPKRKVSGVYTKDELMRMIERRTSRISLTRVEIKDEITNRYYQKEAIFRTCEAFEEKQRKALLVMATGSGKTRTVISLVDVLMRHNWVKNVLFLADRTALVRQAKRNFSSLLPDLPVCNLLEDKQQAEQSRVVFSTYKTMMNSIDEAQRQDGQRLFTVGHFDLIIVDESHRSLYKKFSAIFDYFDAMLVGLTATPKDEVDRNTYEVFELESGVPTYAYGLQQAIDDKHLVNYNTIETRLKFLEEGIVYDDLSEEEKEEFEEKMGHTDNIESGALNRWLFNRDTVDRVLHLLMEQGIRVAGGERIGKTIIFAQNRKHANFIRERFDLLFPKYKSLMARVIAHEVKNKEQLIDDFSVKEGNPHIAISVDLLDTGIDIPEVVNLVFFKKVRSKTKFWQMLGRGTRLCDNLFGPEQHKKGFLIFDCCSNFEFFRINARGKESKLSPRLSERLFLSKVNIIKELEHLRYQKEDYIRHRTQLIDECMDQILELNEDHFRVRQNLYFVHKYKRRPAWDSLDHVSIQELETYIVPMIGSTSDLESAKRFDALIYQIEQAKLSESNRNVNQLIRTVIDTAEKLAKRATISQVASQAGTLEIVQETDFWEVATLFELEEVRLSMRSLVQYLDKTEQRDYYTSFTDDLEIKEERAPISHDNDLRDYRKKVESYLKEHQDHTAVFKLYHNKELTNQDIESLERLLWEELGSKEDYQKEYGETPVMQLVRRTIGLDIKAANEAFSEFLSEHTLSAEQSHFVKLIVDYIVKNGWLNPADLSGDPFRSVGRIVQLFESRKEDAQKLVEIIWAINKRAGIDQGA</sequence>
<dbReference type="AlphaFoldDB" id="A0A4R2RZP9"/>
<reference evidence="4 5" key="1">
    <citation type="submission" date="2019-03" db="EMBL/GenBank/DDBJ databases">
        <title>Genomic Encyclopedia of Type Strains, Phase IV (KMG-IV): sequencing the most valuable type-strain genomes for metagenomic binning, comparative biology and taxonomic classification.</title>
        <authorList>
            <person name="Goeker M."/>
        </authorList>
    </citation>
    <scope>NUCLEOTIDE SEQUENCE [LARGE SCALE GENOMIC DNA]</scope>
    <source>
        <strain evidence="4 5">DSM 46831</strain>
    </source>
</reference>
<proteinExistence type="predicted"/>
<dbReference type="Proteomes" id="UP000294746">
    <property type="component" value="Unassembled WGS sequence"/>
</dbReference>
<dbReference type="Gene3D" id="3.90.1570.30">
    <property type="match status" value="1"/>
</dbReference>
<dbReference type="OrthoDB" id="9802848at2"/>
<evidence type="ECO:0000313" key="5">
    <source>
        <dbReference type="Proteomes" id="UP000294746"/>
    </source>
</evidence>
<organism evidence="4 5">
    <name type="scientific">Baia soyae</name>
    <dbReference type="NCBI Taxonomy" id="1544746"/>
    <lineage>
        <taxon>Bacteria</taxon>
        <taxon>Bacillati</taxon>
        <taxon>Bacillota</taxon>
        <taxon>Bacilli</taxon>
        <taxon>Bacillales</taxon>
        <taxon>Thermoactinomycetaceae</taxon>
        <taxon>Baia</taxon>
    </lineage>
</organism>
<dbReference type="Pfam" id="PF00271">
    <property type="entry name" value="Helicase_C"/>
    <property type="match status" value="1"/>
</dbReference>
<evidence type="ECO:0000256" key="1">
    <source>
        <dbReference type="SAM" id="Coils"/>
    </source>
</evidence>
<dbReference type="PANTHER" id="PTHR47396:SF1">
    <property type="entry name" value="ATP-DEPENDENT HELICASE IRC3-RELATED"/>
    <property type="match status" value="1"/>
</dbReference>
<dbReference type="InterPro" id="IPR007409">
    <property type="entry name" value="Restrct_endonuc_type1_HsdR_N"/>
</dbReference>
<evidence type="ECO:0000259" key="2">
    <source>
        <dbReference type="PROSITE" id="PS51192"/>
    </source>
</evidence>
<dbReference type="InterPro" id="IPR001650">
    <property type="entry name" value="Helicase_C-like"/>
</dbReference>
<evidence type="ECO:0000313" key="4">
    <source>
        <dbReference type="EMBL" id="TCP70485.1"/>
    </source>
</evidence>
<accession>A0A4R2RZP9</accession>
<keyword evidence="1" id="KW-0175">Coiled coil</keyword>
<keyword evidence="5" id="KW-1185">Reference proteome</keyword>
<dbReference type="GO" id="GO:0005829">
    <property type="term" value="C:cytosol"/>
    <property type="evidence" value="ECO:0007669"/>
    <property type="project" value="TreeGrafter"/>
</dbReference>
<dbReference type="PROSITE" id="PS51194">
    <property type="entry name" value="HELICASE_CTER"/>
    <property type="match status" value="1"/>
</dbReference>
<dbReference type="GO" id="GO:0009307">
    <property type="term" value="P:DNA restriction-modification system"/>
    <property type="evidence" value="ECO:0007669"/>
    <property type="project" value="UniProtKB-KW"/>
</dbReference>
<protein>
    <submittedName>
        <fullName evidence="4">Type I restriction enzyme R subunit</fullName>
    </submittedName>
</protein>
<dbReference type="InterPro" id="IPR006935">
    <property type="entry name" value="Helicase/UvrB_N"/>
</dbReference>
<dbReference type="PROSITE" id="PS51192">
    <property type="entry name" value="HELICASE_ATP_BIND_1"/>
    <property type="match status" value="1"/>
</dbReference>
<dbReference type="InterPro" id="IPR050742">
    <property type="entry name" value="Helicase_Restrict-Modif_Enz"/>
</dbReference>
<dbReference type="EMBL" id="SLXV01000002">
    <property type="protein sequence ID" value="TCP70485.1"/>
    <property type="molecule type" value="Genomic_DNA"/>
</dbReference>
<dbReference type="Gene3D" id="3.40.50.300">
    <property type="entry name" value="P-loop containing nucleotide triphosphate hydrolases"/>
    <property type="match status" value="2"/>
</dbReference>
<dbReference type="SMART" id="SM00487">
    <property type="entry name" value="DEXDc"/>
    <property type="match status" value="1"/>
</dbReference>
<dbReference type="InterPro" id="IPR027417">
    <property type="entry name" value="P-loop_NTPase"/>
</dbReference>
<dbReference type="PANTHER" id="PTHR47396">
    <property type="entry name" value="TYPE I RESTRICTION ENZYME ECOKI R PROTEIN"/>
    <property type="match status" value="1"/>
</dbReference>
<dbReference type="InterPro" id="IPR013670">
    <property type="entry name" value="EcoEI_R_C_dom"/>
</dbReference>
<dbReference type="GO" id="GO:0009035">
    <property type="term" value="F:type I site-specific deoxyribonuclease activity"/>
    <property type="evidence" value="ECO:0007669"/>
    <property type="project" value="UniProtKB-EC"/>
</dbReference>
<feature type="domain" description="Helicase C-terminal" evidence="3">
    <location>
        <begin position="587"/>
        <end position="767"/>
    </location>
</feature>
<dbReference type="Pfam" id="PF13643">
    <property type="entry name" value="DUF4145"/>
    <property type="match status" value="1"/>
</dbReference>
<evidence type="ECO:0000259" key="3">
    <source>
        <dbReference type="PROSITE" id="PS51194"/>
    </source>
</evidence>
<dbReference type="InterPro" id="IPR025285">
    <property type="entry name" value="DUF4145"/>
</dbReference>
<dbReference type="Pfam" id="PF04851">
    <property type="entry name" value="ResIII"/>
    <property type="match status" value="1"/>
</dbReference>
<feature type="domain" description="Helicase ATP-binding" evidence="2">
    <location>
        <begin position="356"/>
        <end position="517"/>
    </location>
</feature>
<dbReference type="CDD" id="cd18799">
    <property type="entry name" value="SF2_C_EcoAI-like"/>
    <property type="match status" value="1"/>
</dbReference>
<dbReference type="Pfam" id="PF08463">
    <property type="entry name" value="EcoEI_R_C"/>
    <property type="match status" value="1"/>
</dbReference>
<dbReference type="GO" id="GO:0003677">
    <property type="term" value="F:DNA binding"/>
    <property type="evidence" value="ECO:0007669"/>
    <property type="project" value="UniProtKB-KW"/>
</dbReference>
<dbReference type="RefSeq" id="WP_131847626.1">
    <property type="nucleotide sequence ID" value="NZ_SLXV01000002.1"/>
</dbReference>
<dbReference type="InterPro" id="IPR014001">
    <property type="entry name" value="Helicase_ATP-bd"/>
</dbReference>
<dbReference type="CDD" id="cd18032">
    <property type="entry name" value="DEXHc_RE_I_III_res"/>
    <property type="match status" value="1"/>
</dbReference>
<gene>
    <name evidence="4" type="ORF">EDD57_102127</name>
</gene>